<reference evidence="1 2" key="1">
    <citation type="journal article" date="2019" name="Commun. Biol.">
        <title>The bagworm genome reveals a unique fibroin gene that provides high tensile strength.</title>
        <authorList>
            <person name="Kono N."/>
            <person name="Nakamura H."/>
            <person name="Ohtoshi R."/>
            <person name="Tomita M."/>
            <person name="Numata K."/>
            <person name="Arakawa K."/>
        </authorList>
    </citation>
    <scope>NUCLEOTIDE SEQUENCE [LARGE SCALE GENOMIC DNA]</scope>
</reference>
<sequence>MRARRPPAAAGFVFARCGVKLEKKCTRPARSYVSSSKADSVSLLMRRRWRWMDGGRQERMVSCPPLLPPGYAHGFFDVKQLLARLGSKTDLNAVTDDSCRHALRGVVRYAAALILLCLQRARRRSTYKRCKPSWEGIKCPISACAFNAGRDHGPIAALHINKAMCSAHLSTPSAPGTMSYHPHEVVPREKNKTI</sequence>
<evidence type="ECO:0000313" key="2">
    <source>
        <dbReference type="Proteomes" id="UP000299102"/>
    </source>
</evidence>
<gene>
    <name evidence="1" type="ORF">EVAR_28837_1</name>
</gene>
<protein>
    <submittedName>
        <fullName evidence="1">Uncharacterized protein</fullName>
    </submittedName>
</protein>
<name>A0A4C1WKK6_EUMVA</name>
<dbReference type="AlphaFoldDB" id="A0A4C1WKK6"/>
<keyword evidence="2" id="KW-1185">Reference proteome</keyword>
<evidence type="ECO:0000313" key="1">
    <source>
        <dbReference type="EMBL" id="GBP50645.1"/>
    </source>
</evidence>
<comment type="caution">
    <text evidence="1">The sequence shown here is derived from an EMBL/GenBank/DDBJ whole genome shotgun (WGS) entry which is preliminary data.</text>
</comment>
<accession>A0A4C1WKK6</accession>
<proteinExistence type="predicted"/>
<dbReference type="Proteomes" id="UP000299102">
    <property type="component" value="Unassembled WGS sequence"/>
</dbReference>
<dbReference type="EMBL" id="BGZK01000569">
    <property type="protein sequence ID" value="GBP50645.1"/>
    <property type="molecule type" value="Genomic_DNA"/>
</dbReference>
<organism evidence="1 2">
    <name type="scientific">Eumeta variegata</name>
    <name type="common">Bagworm moth</name>
    <name type="synonym">Eumeta japonica</name>
    <dbReference type="NCBI Taxonomy" id="151549"/>
    <lineage>
        <taxon>Eukaryota</taxon>
        <taxon>Metazoa</taxon>
        <taxon>Ecdysozoa</taxon>
        <taxon>Arthropoda</taxon>
        <taxon>Hexapoda</taxon>
        <taxon>Insecta</taxon>
        <taxon>Pterygota</taxon>
        <taxon>Neoptera</taxon>
        <taxon>Endopterygota</taxon>
        <taxon>Lepidoptera</taxon>
        <taxon>Glossata</taxon>
        <taxon>Ditrysia</taxon>
        <taxon>Tineoidea</taxon>
        <taxon>Psychidae</taxon>
        <taxon>Oiketicinae</taxon>
        <taxon>Eumeta</taxon>
    </lineage>
</organism>